<proteinExistence type="predicted"/>
<name>A0A9D2YZR6_NOTFU</name>
<feature type="transmembrane region" description="Helical" evidence="2">
    <location>
        <begin position="142"/>
        <end position="159"/>
    </location>
</feature>
<keyword evidence="2" id="KW-0472">Membrane</keyword>
<dbReference type="PANTHER" id="PTHR21477:SF13">
    <property type="entry name" value="KIAA0930"/>
    <property type="match status" value="1"/>
</dbReference>
<evidence type="ECO:0000256" key="3">
    <source>
        <dbReference type="SAM" id="SignalP"/>
    </source>
</evidence>
<evidence type="ECO:0000313" key="4">
    <source>
        <dbReference type="EMBL" id="KAF7229626.1"/>
    </source>
</evidence>
<keyword evidence="2" id="KW-0812">Transmembrane</keyword>
<evidence type="ECO:0000313" key="5">
    <source>
        <dbReference type="Proteomes" id="UP000822369"/>
    </source>
</evidence>
<dbReference type="Pfam" id="PF09741">
    <property type="entry name" value="DUF2045"/>
    <property type="match status" value="1"/>
</dbReference>
<dbReference type="Proteomes" id="UP000822369">
    <property type="component" value="Chromosome 2"/>
</dbReference>
<dbReference type="InterPro" id="IPR019141">
    <property type="entry name" value="DUF2045"/>
</dbReference>
<gene>
    <name evidence="4" type="ORF">G4P62_019387</name>
</gene>
<dbReference type="EMBL" id="JAAVVJ010000002">
    <property type="protein sequence ID" value="KAF7229626.1"/>
    <property type="molecule type" value="Genomic_DNA"/>
</dbReference>
<feature type="chain" id="PRO_5039262242" evidence="3">
    <location>
        <begin position="28"/>
        <end position="160"/>
    </location>
</feature>
<organism evidence="4 5">
    <name type="scientific">Nothobranchius furzeri</name>
    <name type="common">Turquoise killifish</name>
    <dbReference type="NCBI Taxonomy" id="105023"/>
    <lineage>
        <taxon>Eukaryota</taxon>
        <taxon>Metazoa</taxon>
        <taxon>Chordata</taxon>
        <taxon>Craniata</taxon>
        <taxon>Vertebrata</taxon>
        <taxon>Euteleostomi</taxon>
        <taxon>Actinopterygii</taxon>
        <taxon>Neopterygii</taxon>
        <taxon>Teleostei</taxon>
        <taxon>Neoteleostei</taxon>
        <taxon>Acanthomorphata</taxon>
        <taxon>Ovalentaria</taxon>
        <taxon>Atherinomorphae</taxon>
        <taxon>Cyprinodontiformes</taxon>
        <taxon>Nothobranchiidae</taxon>
        <taxon>Nothobranchius</taxon>
    </lineage>
</organism>
<dbReference type="PANTHER" id="PTHR21477">
    <property type="entry name" value="ZGC:172139"/>
    <property type="match status" value="1"/>
</dbReference>
<keyword evidence="3" id="KW-0732">Signal</keyword>
<dbReference type="KEGG" id="nfu:107372868"/>
<sequence length="160" mass="18369">MCWCSNISKKGSDFVLVCIMVLQVSVAAKMAQRMSFGFYKYNNMEFVRMKGPQGKGHAEMAVIRVPTSDTSPCNTEEDQVSPMHERVTSFSTPPTPERNRPSFFSPSLRRKMPRNRVAEMKKSHSANDSEEFFREEEDQGEAFLFLWFCYFSAATFVSVM</sequence>
<dbReference type="AlphaFoldDB" id="A0A9D2YZR6"/>
<accession>A0A9D2YZR6</accession>
<feature type="region of interest" description="Disordered" evidence="1">
    <location>
        <begin position="66"/>
        <end position="106"/>
    </location>
</feature>
<feature type="signal peptide" evidence="3">
    <location>
        <begin position="1"/>
        <end position="27"/>
    </location>
</feature>
<evidence type="ECO:0000256" key="2">
    <source>
        <dbReference type="SAM" id="Phobius"/>
    </source>
</evidence>
<reference evidence="4" key="1">
    <citation type="submission" date="2020-03" db="EMBL/GenBank/DDBJ databases">
        <title>Intra-Species Differences in Population Size shape Life History and Genome Evolution.</title>
        <authorList>
            <person name="Willemsen D."/>
            <person name="Cui R."/>
            <person name="Valenzano D.R."/>
        </authorList>
    </citation>
    <scope>NUCLEOTIDE SEQUENCE</scope>
    <source>
        <strain evidence="4">GRZ</strain>
        <tissue evidence="4">Whole</tissue>
    </source>
</reference>
<evidence type="ECO:0000256" key="1">
    <source>
        <dbReference type="SAM" id="MobiDB-lite"/>
    </source>
</evidence>
<keyword evidence="2" id="KW-1133">Transmembrane helix</keyword>
<comment type="caution">
    <text evidence="4">The sequence shown here is derived from an EMBL/GenBank/DDBJ whole genome shotgun (WGS) entry which is preliminary data.</text>
</comment>
<protein>
    <submittedName>
        <fullName evidence="4">Uncharacterized protein</fullName>
    </submittedName>
</protein>